<dbReference type="EMBL" id="BAABRL010000004">
    <property type="protein sequence ID" value="GAA5495358.1"/>
    <property type="molecule type" value="Genomic_DNA"/>
</dbReference>
<gene>
    <name evidence="1" type="ORF">Rhal01_01533</name>
</gene>
<dbReference type="RefSeq" id="WP_346188165.1">
    <property type="nucleotide sequence ID" value="NZ_BAABRL010000004.1"/>
</dbReference>
<dbReference type="Proteomes" id="UP001424741">
    <property type="component" value="Unassembled WGS sequence"/>
</dbReference>
<reference evidence="1 2" key="1">
    <citation type="submission" date="2024-02" db="EMBL/GenBank/DDBJ databases">
        <title>Rubritalea halochordaticola NBRC 107102.</title>
        <authorList>
            <person name="Ichikawa N."/>
            <person name="Katano-Makiyama Y."/>
            <person name="Hidaka K."/>
        </authorList>
    </citation>
    <scope>NUCLEOTIDE SEQUENCE [LARGE SCALE GENOMIC DNA]</scope>
    <source>
        <strain evidence="1 2">NBRC 107102</strain>
    </source>
</reference>
<protein>
    <submittedName>
        <fullName evidence="1">Uncharacterized protein</fullName>
    </submittedName>
</protein>
<keyword evidence="2" id="KW-1185">Reference proteome</keyword>
<accession>A0ABP9UYN5</accession>
<sequence>MSGKPEWIYKSGGKFFYANGDNLTTEVQSQFAQNAEAVAQQSIQKNSWKQSSDNTPFGMSATAWKANNSWEHYTPKFESISRAKAEGEVYYVLSLPNVSGLFKKDLNSDEEHRIFHKDQIDIAEIRHHPKSKYIAASLRNKDNAHIVVMSNHKFDYKILTDGDVFDSSPSWDQEHGTSILYQSSGIGRDEDGYYAGRTPSSIEQICVKTGEHQTLLEDTEHDLLAPQTDAEGNLYFIRRPMENSNRKLPLHKVALETILIPFRIAKTAYLVVDSISKLTRKKPLANLGPEDKPHQPQKWKSIKGVMVDLSKTKSPKGEDEASIVPHSWKLIKRLKDGSEQVLKTALLDFDVRHDGAILASDGRKILSIIGGKTQTLLKTDGIADEVRWM</sequence>
<organism evidence="1 2">
    <name type="scientific">Rubritalea halochordaticola</name>
    <dbReference type="NCBI Taxonomy" id="714537"/>
    <lineage>
        <taxon>Bacteria</taxon>
        <taxon>Pseudomonadati</taxon>
        <taxon>Verrucomicrobiota</taxon>
        <taxon>Verrucomicrobiia</taxon>
        <taxon>Verrucomicrobiales</taxon>
        <taxon>Rubritaleaceae</taxon>
        <taxon>Rubritalea</taxon>
    </lineage>
</organism>
<name>A0ABP9UYN5_9BACT</name>
<dbReference type="SUPFAM" id="SSF69304">
    <property type="entry name" value="Tricorn protease N-terminal domain"/>
    <property type="match status" value="1"/>
</dbReference>
<evidence type="ECO:0000313" key="1">
    <source>
        <dbReference type="EMBL" id="GAA5495358.1"/>
    </source>
</evidence>
<proteinExistence type="predicted"/>
<comment type="caution">
    <text evidence="1">The sequence shown here is derived from an EMBL/GenBank/DDBJ whole genome shotgun (WGS) entry which is preliminary data.</text>
</comment>
<evidence type="ECO:0000313" key="2">
    <source>
        <dbReference type="Proteomes" id="UP001424741"/>
    </source>
</evidence>